<dbReference type="Proteomes" id="UP000183567">
    <property type="component" value="Unassembled WGS sequence"/>
</dbReference>
<organism evidence="1 2">
    <name type="scientific">Rhizopogon vesiculosus</name>
    <dbReference type="NCBI Taxonomy" id="180088"/>
    <lineage>
        <taxon>Eukaryota</taxon>
        <taxon>Fungi</taxon>
        <taxon>Dikarya</taxon>
        <taxon>Basidiomycota</taxon>
        <taxon>Agaricomycotina</taxon>
        <taxon>Agaricomycetes</taxon>
        <taxon>Agaricomycetidae</taxon>
        <taxon>Boletales</taxon>
        <taxon>Suillineae</taxon>
        <taxon>Rhizopogonaceae</taxon>
        <taxon>Rhizopogon</taxon>
    </lineage>
</organism>
<sequence>MTVSPARPNSALPTDTISSPSATCTIRLLTSSPTAKTPLFLVVTPNDRTVAAAEGSSIWQFQRKSWGDQIDELVPRGLYSDALSLINTLDTDLLPDKDQGRTHVGALRAVSQFRLGKFDAAIDSFLELDLNPAKVLALYPVRVSGRLSVPADDWIPLFGGPASQSLTPKNDDAMLTVDNATKEKPSGRSGSPAASVLTPVRRGTAMVGTLLSSPKDKDDDTASLSGKKKVKSKAGPWMLCSDILPIVVPNLQAHSQQCTLHLLSLISGLSSPKHQPKTAEYTFGSADSGAACAGCPDCGYSAIQVLSHNSASPP</sequence>
<evidence type="ECO:0008006" key="3">
    <source>
        <dbReference type="Google" id="ProtNLM"/>
    </source>
</evidence>
<proteinExistence type="predicted"/>
<dbReference type="PANTHER" id="PTHR12894">
    <property type="entry name" value="CNH DOMAIN CONTAINING"/>
    <property type="match status" value="1"/>
</dbReference>
<dbReference type="PANTHER" id="PTHR12894:SF49">
    <property type="entry name" value="VAM6_VPS39-LIKE PROTEIN"/>
    <property type="match status" value="1"/>
</dbReference>
<evidence type="ECO:0000313" key="1">
    <source>
        <dbReference type="EMBL" id="OJA15792.1"/>
    </source>
</evidence>
<comment type="caution">
    <text evidence="1">The sequence shown here is derived from an EMBL/GenBank/DDBJ whole genome shotgun (WGS) entry which is preliminary data.</text>
</comment>
<name>A0A1J8QQT6_9AGAM</name>
<dbReference type="EMBL" id="LVVM01002873">
    <property type="protein sequence ID" value="OJA15792.1"/>
    <property type="molecule type" value="Genomic_DNA"/>
</dbReference>
<dbReference type="GO" id="GO:0000329">
    <property type="term" value="C:fungal-type vacuole membrane"/>
    <property type="evidence" value="ECO:0007669"/>
    <property type="project" value="TreeGrafter"/>
</dbReference>
<gene>
    <name evidence="1" type="ORF">AZE42_13487</name>
</gene>
<evidence type="ECO:0000313" key="2">
    <source>
        <dbReference type="Proteomes" id="UP000183567"/>
    </source>
</evidence>
<accession>A0A1J8QQT6</accession>
<dbReference type="AlphaFoldDB" id="A0A1J8QQT6"/>
<dbReference type="OrthoDB" id="5325112at2759"/>
<dbReference type="GO" id="GO:0034058">
    <property type="term" value="P:endosomal vesicle fusion"/>
    <property type="evidence" value="ECO:0007669"/>
    <property type="project" value="TreeGrafter"/>
</dbReference>
<protein>
    <recommendedName>
        <fullName evidence="3">CTLH domain-containing protein</fullName>
    </recommendedName>
</protein>
<dbReference type="GO" id="GO:0006914">
    <property type="term" value="P:autophagy"/>
    <property type="evidence" value="ECO:0007669"/>
    <property type="project" value="TreeGrafter"/>
</dbReference>
<keyword evidence="2" id="KW-1185">Reference proteome</keyword>
<dbReference type="STRING" id="180088.A0A1J8QQT6"/>
<reference evidence="1 2" key="1">
    <citation type="submission" date="2016-03" db="EMBL/GenBank/DDBJ databases">
        <title>Comparative genomics of the ectomycorrhizal sister species Rhizopogon vinicolor and Rhizopogon vesiculosus (Basidiomycota: Boletales) reveals a divergence of the mating type B locus.</title>
        <authorList>
            <person name="Mujic A.B."/>
            <person name="Kuo A."/>
            <person name="Tritt A."/>
            <person name="Lipzen A."/>
            <person name="Chen C."/>
            <person name="Johnson J."/>
            <person name="Sharma A."/>
            <person name="Barry K."/>
            <person name="Grigoriev I.V."/>
            <person name="Spatafora J.W."/>
        </authorList>
    </citation>
    <scope>NUCLEOTIDE SEQUENCE [LARGE SCALE GENOMIC DNA]</scope>
    <source>
        <strain evidence="1 2">AM-OR11-056</strain>
    </source>
</reference>
<dbReference type="InterPro" id="IPR032914">
    <property type="entry name" value="Vam6/VPS39/TRAP1"/>
</dbReference>